<evidence type="ECO:0000256" key="1">
    <source>
        <dbReference type="SAM" id="MobiDB-lite"/>
    </source>
</evidence>
<keyword evidence="3" id="KW-0067">ATP-binding</keyword>
<evidence type="ECO:0000313" key="3">
    <source>
        <dbReference type="EMBL" id="QKW43799.1"/>
    </source>
</evidence>
<dbReference type="NCBIfam" id="NF046055">
    <property type="entry name" value="restr_BPTD_3080"/>
    <property type="match status" value="1"/>
</dbReference>
<keyword evidence="3" id="KW-0547">Nucleotide-binding</keyword>
<dbReference type="PANTHER" id="PTHR47396:SF1">
    <property type="entry name" value="ATP-DEPENDENT HELICASE IRC3-RELATED"/>
    <property type="match status" value="1"/>
</dbReference>
<dbReference type="AlphaFoldDB" id="A0A7H8MMN7"/>
<accession>A0A7H8MMN7</accession>
<keyword evidence="3" id="KW-0378">Hydrolase</keyword>
<dbReference type="PANTHER" id="PTHR47396">
    <property type="entry name" value="TYPE I RESTRICTION ENZYME ECOKI R PROTEIN"/>
    <property type="match status" value="1"/>
</dbReference>
<gene>
    <name evidence="3" type="ORF">HUT09_15325</name>
</gene>
<dbReference type="EMBL" id="CP054926">
    <property type="protein sequence ID" value="QKW43799.1"/>
    <property type="molecule type" value="Genomic_DNA"/>
</dbReference>
<keyword evidence="3" id="KW-0347">Helicase</keyword>
<dbReference type="GO" id="GO:0016787">
    <property type="term" value="F:hydrolase activity"/>
    <property type="evidence" value="ECO:0007669"/>
    <property type="project" value="InterPro"/>
</dbReference>
<dbReference type="Gene3D" id="3.40.50.300">
    <property type="entry name" value="P-loop containing nucleotide triphosphate hydrolases"/>
    <property type="match status" value="2"/>
</dbReference>
<proteinExistence type="predicted"/>
<dbReference type="Proteomes" id="UP000509345">
    <property type="component" value="Chromosome"/>
</dbReference>
<dbReference type="GO" id="GO:0005829">
    <property type="term" value="C:cytosol"/>
    <property type="evidence" value="ECO:0007669"/>
    <property type="project" value="TreeGrafter"/>
</dbReference>
<feature type="region of interest" description="Disordered" evidence="1">
    <location>
        <begin position="1"/>
        <end position="60"/>
    </location>
</feature>
<dbReference type="InterPro" id="IPR027417">
    <property type="entry name" value="P-loop_NTPase"/>
</dbReference>
<dbReference type="GO" id="GO:0003677">
    <property type="term" value="F:DNA binding"/>
    <property type="evidence" value="ECO:0007669"/>
    <property type="project" value="InterPro"/>
</dbReference>
<protein>
    <submittedName>
        <fullName evidence="3">DEAD/DEAH box helicase family protein</fullName>
    </submittedName>
</protein>
<dbReference type="GeneID" id="87632602"/>
<dbReference type="InterPro" id="IPR050742">
    <property type="entry name" value="Helicase_Restrict-Modif_Enz"/>
</dbReference>
<name>A0A7H8MMN7_STRMI</name>
<dbReference type="SUPFAM" id="SSF52540">
    <property type="entry name" value="P-loop containing nucleoside triphosphate hydrolases"/>
    <property type="match status" value="1"/>
</dbReference>
<dbReference type="InterPro" id="IPR006935">
    <property type="entry name" value="Helicase/UvrB_N"/>
</dbReference>
<dbReference type="Pfam" id="PF04851">
    <property type="entry name" value="ResIII"/>
    <property type="match status" value="1"/>
</dbReference>
<dbReference type="GO" id="GO:0004386">
    <property type="term" value="F:helicase activity"/>
    <property type="evidence" value="ECO:0007669"/>
    <property type="project" value="UniProtKB-KW"/>
</dbReference>
<feature type="domain" description="Helicase/UvrB N-terminal" evidence="2">
    <location>
        <begin position="155"/>
        <end position="324"/>
    </location>
</feature>
<dbReference type="REBASE" id="402403">
    <property type="entry name" value="Sfu6532ORF15330P"/>
</dbReference>
<evidence type="ECO:0000259" key="2">
    <source>
        <dbReference type="Pfam" id="PF04851"/>
    </source>
</evidence>
<organism evidence="3 4">
    <name type="scientific">Streptomyces microflavus</name>
    <name type="common">Streptomyces lipmanii</name>
    <dbReference type="NCBI Taxonomy" id="1919"/>
    <lineage>
        <taxon>Bacteria</taxon>
        <taxon>Bacillati</taxon>
        <taxon>Actinomycetota</taxon>
        <taxon>Actinomycetes</taxon>
        <taxon>Kitasatosporales</taxon>
        <taxon>Streptomycetaceae</taxon>
        <taxon>Streptomyces</taxon>
    </lineage>
</organism>
<sequence>MKLERGASAVGTPIEDPIINSPYSEPALHWELDSNGQPTGEKAVGRRASESLMPVPKPRKGSKAAARQAELFGFDGVLETRRSNDIIAEIRTLVRDWRDQGHPNVTVTTRRLLEYWTQESRGRRLFYAQLEAVETAIYLTEVGTKLGKGWVGERLRDANAQYNAGLPRVALKMATGTGKTVVMAMLITWQVLNKAASPQDARFTKKFLLVAPGITIRDRLRVLMPSDPSSYYKEMDIVPADLAAALGTAQVAITNFHNFELKATREGSGLASTTKKLLLGKTKFHDPFVETPDQMVNRVLRDLGGSDKSQIIVLNDEAHHCYQTREAAVEGGLLVDQLKGTARKEAQELEKAARRWFDGLRHIAAKSGIKQVYDLSATPSFLSGSGYPEGLMFPWVVSDFGLLDAIESGLVKIPRVPVDDDAAQKRVSYLNLWDSIPDQDRDNLLKGKPQREDDLPAVVEGALKSLYANYVDSFQRWQSANITGSTPPVFIVVCANTKISRWVYDKIAGYETEGQGREGDLPLFSNYDGQGHAYGKPRTILVDSAYLEDEDAKLSTEFKAAAEQEIAAFHDEYLKRYPGRTVDTLTEKDLLREVLNTVGKNGKLGQDVRCVVSVSMLTEGWDANTVTHVLGIRAFGSSLLCEQVVGRALRRVSYEVNQQGLLDAEYAEVYGIPFQFIQTDPTKVLESKPKPIPVRVQAMPEREAQRIVFPRLEGYRIEIADAPYQADFSGVANFRVDDTVATKTLTSAVVGTEEEHAVSEEPARPQQVAYLLAGELLRRYRDPTGAPKPWLFPSLVTLTKQWLQCCVGTGNQKALDAITHVAQERVRAVEELHLAIEQQHSSGESFARVLPVFQRFRPDGSTDEVDFFSTKARYEAEPDKCPVNYVVLDGLDGNTWERAMAELLEALPEVNSYVKNDHLEFRIPYSHLGRAHWYVPDFIVRLNKRGPEDAERHLIVEVSGTRKSQGPRRIKAITARDQWCAAVNNHGGHGVWGYTEVDDPRCFRERIIASIADLYSDGAVTGLHTEALHNELHHIVGSEADGLFEDFFIHPTEPPLDTLNLRTGEGN</sequence>
<dbReference type="RefSeq" id="WP_176143971.1">
    <property type="nucleotide sequence ID" value="NZ_CP054926.1"/>
</dbReference>
<evidence type="ECO:0000313" key="4">
    <source>
        <dbReference type="Proteomes" id="UP000509345"/>
    </source>
</evidence>
<reference evidence="3 4" key="1">
    <citation type="submission" date="2020-06" db="EMBL/GenBank/DDBJ databases">
        <title>Genome mining for natural products.</title>
        <authorList>
            <person name="Zhang B."/>
            <person name="Shi J."/>
            <person name="Ge H."/>
        </authorList>
    </citation>
    <scope>NUCLEOTIDE SEQUENCE [LARGE SCALE GENOMIC DNA]</scope>
    <source>
        <strain evidence="3 4">NA06532</strain>
    </source>
</reference>
<dbReference type="GO" id="GO:0005524">
    <property type="term" value="F:ATP binding"/>
    <property type="evidence" value="ECO:0007669"/>
    <property type="project" value="InterPro"/>
</dbReference>